<keyword evidence="1" id="KW-0812">Transmembrane</keyword>
<evidence type="ECO:0000313" key="2">
    <source>
        <dbReference type="EMBL" id="EKR99936.1"/>
    </source>
</evidence>
<organism evidence="2 3">
    <name type="scientific">Leptospira mayottensis 200901122</name>
    <dbReference type="NCBI Taxonomy" id="1193010"/>
    <lineage>
        <taxon>Bacteria</taxon>
        <taxon>Pseudomonadati</taxon>
        <taxon>Spirochaetota</taxon>
        <taxon>Spirochaetia</taxon>
        <taxon>Leptospirales</taxon>
        <taxon>Leptospiraceae</taxon>
        <taxon>Leptospira</taxon>
    </lineage>
</organism>
<evidence type="ECO:0000313" key="3">
    <source>
        <dbReference type="Proteomes" id="UP000001343"/>
    </source>
</evidence>
<reference evidence="2 3" key="1">
    <citation type="journal article" date="2014" name="Int. J. Syst. Evol. Microbiol.">
        <title>Leptospira mayottensis sp. nov., a pathogenic species of the genus Leptospira isolated from humans.</title>
        <authorList>
            <person name="Bourhy P."/>
            <person name="Collet L."/>
            <person name="Brisse S."/>
            <person name="Picardeau M."/>
        </authorList>
    </citation>
    <scope>NUCLEOTIDE SEQUENCE [LARGE SCALE GENOMIC DNA]</scope>
    <source>
        <strain evidence="2 3">200901122</strain>
    </source>
</reference>
<sequence>MAEINLLLTVLSEIPNIWQFLSEFSFLIPYIIYTFFRFRQTLNCIFYCFFQKNLL</sequence>
<feature type="transmembrane region" description="Helical" evidence="1">
    <location>
        <begin position="17"/>
        <end position="36"/>
    </location>
</feature>
<gene>
    <name evidence="2" type="ORF">LEP1GSC125_3149</name>
</gene>
<keyword evidence="1" id="KW-1133">Transmembrane helix</keyword>
<keyword evidence="1" id="KW-0472">Membrane</keyword>
<evidence type="ECO:0000256" key="1">
    <source>
        <dbReference type="SAM" id="Phobius"/>
    </source>
</evidence>
<comment type="caution">
    <text evidence="2">The sequence shown here is derived from an EMBL/GenBank/DDBJ whole genome shotgun (WGS) entry which is preliminary data.</text>
</comment>
<protein>
    <submittedName>
        <fullName evidence="2">Uncharacterized protein</fullName>
    </submittedName>
</protein>
<name>A0AA87MMS8_9LEPT</name>
<proteinExistence type="predicted"/>
<dbReference type="EMBL" id="AKWM02000041">
    <property type="protein sequence ID" value="EKR99936.1"/>
    <property type="molecule type" value="Genomic_DNA"/>
</dbReference>
<dbReference type="AlphaFoldDB" id="A0AA87MMS8"/>
<accession>A0AA87MMS8</accession>
<dbReference type="Proteomes" id="UP000001343">
    <property type="component" value="Unassembled WGS sequence"/>
</dbReference>